<feature type="domain" description="Glycoside hydrolase family 2 immunoglobulin-like beta-sandwich" evidence="5">
    <location>
        <begin position="237"/>
        <end position="314"/>
    </location>
</feature>
<keyword evidence="3" id="KW-0326">Glycosidase</keyword>
<dbReference type="Gene3D" id="3.20.20.80">
    <property type="entry name" value="Glycosidases"/>
    <property type="match status" value="1"/>
</dbReference>
<evidence type="ECO:0000259" key="7">
    <source>
        <dbReference type="Pfam" id="PF02837"/>
    </source>
</evidence>
<evidence type="ECO:0000256" key="3">
    <source>
        <dbReference type="ARBA" id="ARBA00023295"/>
    </source>
</evidence>
<dbReference type="InterPro" id="IPR006102">
    <property type="entry name" value="Ig-like_GH2"/>
</dbReference>
<dbReference type="SUPFAM" id="SSF49303">
    <property type="entry name" value="beta-Galactosidase/glucuronidase domain"/>
    <property type="match status" value="1"/>
</dbReference>
<name>A0A9P7NAV8_9HYPO</name>
<keyword evidence="9" id="KW-1185">Reference proteome</keyword>
<evidence type="ECO:0000256" key="1">
    <source>
        <dbReference type="ARBA" id="ARBA00007401"/>
    </source>
</evidence>
<dbReference type="SUPFAM" id="SSF49785">
    <property type="entry name" value="Galactose-binding domain-like"/>
    <property type="match status" value="1"/>
</dbReference>
<feature type="domain" description="Glycosyl hydrolases family 2 sugar binding" evidence="7">
    <location>
        <begin position="115"/>
        <end position="190"/>
    </location>
</feature>
<feature type="chain" id="PRO_5040195685" description="Beta-galactosidase" evidence="4">
    <location>
        <begin position="28"/>
        <end position="632"/>
    </location>
</feature>
<evidence type="ECO:0008006" key="10">
    <source>
        <dbReference type="Google" id="ProtNLM"/>
    </source>
</evidence>
<dbReference type="GO" id="GO:0004553">
    <property type="term" value="F:hydrolase activity, hydrolyzing O-glycosyl compounds"/>
    <property type="evidence" value="ECO:0007669"/>
    <property type="project" value="InterPro"/>
</dbReference>
<evidence type="ECO:0000256" key="4">
    <source>
        <dbReference type="SAM" id="SignalP"/>
    </source>
</evidence>
<gene>
    <name evidence="8" type="ORF">E4U43_000029</name>
</gene>
<dbReference type="Pfam" id="PF02837">
    <property type="entry name" value="Glyco_hydro_2_N"/>
    <property type="match status" value="1"/>
</dbReference>
<protein>
    <recommendedName>
        <fullName evidence="10">Beta-galactosidase</fullName>
    </recommendedName>
</protein>
<dbReference type="InterPro" id="IPR006104">
    <property type="entry name" value="Glyco_hydro_2_N"/>
</dbReference>
<dbReference type="AlphaFoldDB" id="A0A9P7NAV8"/>
<comment type="caution">
    <text evidence="8">The sequence shown here is derived from an EMBL/GenBank/DDBJ whole genome shotgun (WGS) entry which is preliminary data.</text>
</comment>
<dbReference type="InterPro" id="IPR036156">
    <property type="entry name" value="Beta-gal/glucu_dom_sf"/>
</dbReference>
<dbReference type="Gene3D" id="2.60.120.260">
    <property type="entry name" value="Galactose-binding domain-like"/>
    <property type="match status" value="1"/>
</dbReference>
<dbReference type="InterPro" id="IPR051913">
    <property type="entry name" value="GH2_Domain-Containing"/>
</dbReference>
<dbReference type="Gene3D" id="2.60.40.10">
    <property type="entry name" value="Immunoglobulins"/>
    <property type="match status" value="1"/>
</dbReference>
<keyword evidence="4" id="KW-0732">Signal</keyword>
<keyword evidence="2" id="KW-0378">Hydrolase</keyword>
<evidence type="ECO:0000259" key="5">
    <source>
        <dbReference type="Pfam" id="PF00703"/>
    </source>
</evidence>
<dbReference type="PANTHER" id="PTHR42732">
    <property type="entry name" value="BETA-GALACTOSIDASE"/>
    <property type="match status" value="1"/>
</dbReference>
<dbReference type="InterPro" id="IPR008979">
    <property type="entry name" value="Galactose-bd-like_sf"/>
</dbReference>
<dbReference type="Pfam" id="PF02836">
    <property type="entry name" value="Glyco_hydro_2_C"/>
    <property type="match status" value="1"/>
</dbReference>
<dbReference type="EMBL" id="SRPW01001004">
    <property type="protein sequence ID" value="KAG6009232.1"/>
    <property type="molecule type" value="Genomic_DNA"/>
</dbReference>
<evidence type="ECO:0000256" key="2">
    <source>
        <dbReference type="ARBA" id="ARBA00022801"/>
    </source>
</evidence>
<feature type="domain" description="Glycoside hydrolase family 2 catalytic" evidence="6">
    <location>
        <begin position="355"/>
        <end position="476"/>
    </location>
</feature>
<feature type="signal peptide" evidence="4">
    <location>
        <begin position="1"/>
        <end position="27"/>
    </location>
</feature>
<evidence type="ECO:0000313" key="9">
    <source>
        <dbReference type="Proteomes" id="UP000748025"/>
    </source>
</evidence>
<evidence type="ECO:0000313" key="8">
    <source>
        <dbReference type="EMBL" id="KAG6009232.1"/>
    </source>
</evidence>
<dbReference type="InterPro" id="IPR017853">
    <property type="entry name" value="GH"/>
</dbReference>
<dbReference type="InterPro" id="IPR013783">
    <property type="entry name" value="Ig-like_fold"/>
</dbReference>
<reference evidence="8" key="1">
    <citation type="journal article" date="2020" name="bioRxiv">
        <title>Whole genome comparisons of ergot fungi reveals the divergence and evolution of species within the genus Claviceps are the result of varying mechanisms driving genome evolution and host range expansion.</title>
        <authorList>
            <person name="Wyka S.A."/>
            <person name="Mondo S.J."/>
            <person name="Liu M."/>
            <person name="Dettman J."/>
            <person name="Nalam V."/>
            <person name="Broders K.D."/>
        </authorList>
    </citation>
    <scope>NUCLEOTIDE SEQUENCE</scope>
    <source>
        <strain evidence="8">CCC 602</strain>
    </source>
</reference>
<sequence>MQILQGIIWSGMSLLHVFGLTVAQVDGRKPLPYQVQKPPLDTDWTYKVGINPWPEHPRPQLRRRNWQNLNGIWTYDKTGQPCNPCVPPQAEDLSRQVLIPSCVESALSGVQDLDATAMWFARNFNVPDSWIEQNVLLHFEAVDYEATVYLNGVQVGHNVGGYFRFTIDVTKNVNWGQENRLSVYVRDPTDLEIIPLGKQSRNPSHIFYRSCSGIWQTVWLESAPANHITQLDVSAGMAGDVTMTVHSSAKRGTQVKIALVDGGGNVIAETVGPSDQEFKFKVGSPQLWSPSTPTLYNLTLTMDDDEVQSYTGFRTISRGIVNGVQRPLLNGEFIFLFGTLDQGYWPDGLYTPPNQEAMVYDLKMLKSLGFNMVRKHVKVEPDLFYRACDEIGLLVIQDMPSLHTDGDKPPTVQQQAEFERQLEILIREHQSYTCIGIWIIYNEGWGQSREPPYPDEKLTQLVRRIDPSRLIDSVTGWNDHGSGDFSDNHHYANPQCGTPFYSVLSSPYDATRIGFQGEFGGIGHVVGMEHLWNVQQAIDQMNQTYEINADLESYNYRASVLFRELTEQVERYACSGGVWTQTTDVEGEVNGLYTYDRRVLRPDVDQWRNDINRLYKAAQKRGASPGPAIRST</sequence>
<dbReference type="InterPro" id="IPR006103">
    <property type="entry name" value="Glyco_hydro_2_cat"/>
</dbReference>
<organism evidence="8 9">
    <name type="scientific">Claviceps pusilla</name>
    <dbReference type="NCBI Taxonomy" id="123648"/>
    <lineage>
        <taxon>Eukaryota</taxon>
        <taxon>Fungi</taxon>
        <taxon>Dikarya</taxon>
        <taxon>Ascomycota</taxon>
        <taxon>Pezizomycotina</taxon>
        <taxon>Sordariomycetes</taxon>
        <taxon>Hypocreomycetidae</taxon>
        <taxon>Hypocreales</taxon>
        <taxon>Clavicipitaceae</taxon>
        <taxon>Claviceps</taxon>
    </lineage>
</organism>
<accession>A0A9P7NAV8</accession>
<dbReference type="SUPFAM" id="SSF51445">
    <property type="entry name" value="(Trans)glycosidases"/>
    <property type="match status" value="1"/>
</dbReference>
<dbReference type="Pfam" id="PF00703">
    <property type="entry name" value="Glyco_hydro_2"/>
    <property type="match status" value="1"/>
</dbReference>
<comment type="similarity">
    <text evidence="1">Belongs to the glycosyl hydrolase 2 family.</text>
</comment>
<evidence type="ECO:0000259" key="6">
    <source>
        <dbReference type="Pfam" id="PF02836"/>
    </source>
</evidence>
<dbReference type="GO" id="GO:0005975">
    <property type="term" value="P:carbohydrate metabolic process"/>
    <property type="evidence" value="ECO:0007669"/>
    <property type="project" value="InterPro"/>
</dbReference>
<dbReference type="Proteomes" id="UP000748025">
    <property type="component" value="Unassembled WGS sequence"/>
</dbReference>
<proteinExistence type="inferred from homology"/>
<dbReference type="PANTHER" id="PTHR42732:SF2">
    <property type="entry name" value="BETA-MANNOSIDASE"/>
    <property type="match status" value="1"/>
</dbReference>
<dbReference type="OrthoDB" id="408320at2759"/>